<dbReference type="Proteomes" id="UP000823603">
    <property type="component" value="Unassembled WGS sequence"/>
</dbReference>
<comment type="caution">
    <text evidence="4">The sequence shown here is derived from an EMBL/GenBank/DDBJ whole genome shotgun (WGS) entry which is preliminary data.</text>
</comment>
<sequence>MKRFILISTFVLLASAASHAGNGSRASSITPDETFLFAKRDTCDLFLDIYEPASGTDTLADGRMKPTVIFAFGGSFMTGSRDAENYREWFRAMADNGYRIVSIDYRLGMKGYDKIGVFQVNALDKAIHMAVEDMVSATVFLIDNAETLGIDPGSIVISGSSAGAITALQTEYEVCNRTGWSSPLPSGFKYAGVMSFAGAVLSRNGKLKYQEEPAPTLLLHGTKDSVVPYSQIKIFNLGFFGSSKIAERFKKFGYVYNIFRHEGHNHEIANAMYQTIDEQLLFLETNVIGRSRSCTDAIVSNPAIPFPGKD</sequence>
<dbReference type="InterPro" id="IPR049492">
    <property type="entry name" value="BD-FAE-like_dom"/>
</dbReference>
<reference evidence="4" key="2">
    <citation type="journal article" date="2021" name="PeerJ">
        <title>Extensive microbial diversity within the chicken gut microbiome revealed by metagenomics and culture.</title>
        <authorList>
            <person name="Gilroy R."/>
            <person name="Ravi A."/>
            <person name="Getino M."/>
            <person name="Pursley I."/>
            <person name="Horton D.L."/>
            <person name="Alikhan N.F."/>
            <person name="Baker D."/>
            <person name="Gharbi K."/>
            <person name="Hall N."/>
            <person name="Watson M."/>
            <person name="Adriaenssens E.M."/>
            <person name="Foster-Nyarko E."/>
            <person name="Jarju S."/>
            <person name="Secka A."/>
            <person name="Antonio M."/>
            <person name="Oren A."/>
            <person name="Chaudhuri R.R."/>
            <person name="La Ragione R."/>
            <person name="Hildebrand F."/>
            <person name="Pallen M.J."/>
        </authorList>
    </citation>
    <scope>NUCLEOTIDE SEQUENCE</scope>
    <source>
        <strain evidence="4">B2-22910</strain>
    </source>
</reference>
<reference evidence="4" key="1">
    <citation type="submission" date="2020-10" db="EMBL/GenBank/DDBJ databases">
        <authorList>
            <person name="Gilroy R."/>
        </authorList>
    </citation>
    <scope>NUCLEOTIDE SEQUENCE</scope>
    <source>
        <strain evidence="4">B2-22910</strain>
    </source>
</reference>
<feature type="domain" description="BD-FAE-like" evidence="3">
    <location>
        <begin position="47"/>
        <end position="168"/>
    </location>
</feature>
<dbReference type="EMBL" id="JADIMB010000124">
    <property type="protein sequence ID" value="MBO8471809.1"/>
    <property type="molecule type" value="Genomic_DNA"/>
</dbReference>
<dbReference type="PANTHER" id="PTHR48081:SF8">
    <property type="entry name" value="ALPHA_BETA HYDROLASE FOLD-3 DOMAIN-CONTAINING PROTEIN-RELATED"/>
    <property type="match status" value="1"/>
</dbReference>
<accession>A0A9D9IFL9</accession>
<evidence type="ECO:0000259" key="3">
    <source>
        <dbReference type="Pfam" id="PF20434"/>
    </source>
</evidence>
<feature type="signal peptide" evidence="2">
    <location>
        <begin position="1"/>
        <end position="20"/>
    </location>
</feature>
<feature type="chain" id="PRO_5039261334" evidence="2">
    <location>
        <begin position="21"/>
        <end position="310"/>
    </location>
</feature>
<dbReference type="SUPFAM" id="SSF53474">
    <property type="entry name" value="alpha/beta-Hydrolases"/>
    <property type="match status" value="1"/>
</dbReference>
<evidence type="ECO:0000313" key="4">
    <source>
        <dbReference type="EMBL" id="MBO8471809.1"/>
    </source>
</evidence>
<organism evidence="4 5">
    <name type="scientific">Candidatus Cryptobacteroides faecavium</name>
    <dbReference type="NCBI Taxonomy" id="2840762"/>
    <lineage>
        <taxon>Bacteria</taxon>
        <taxon>Pseudomonadati</taxon>
        <taxon>Bacteroidota</taxon>
        <taxon>Bacteroidia</taxon>
        <taxon>Bacteroidales</taxon>
        <taxon>Candidatus Cryptobacteroides</taxon>
    </lineage>
</organism>
<proteinExistence type="predicted"/>
<protein>
    <submittedName>
        <fullName evidence="4">Alpha/beta hydrolase</fullName>
    </submittedName>
</protein>
<evidence type="ECO:0000256" key="1">
    <source>
        <dbReference type="ARBA" id="ARBA00022801"/>
    </source>
</evidence>
<keyword evidence="1 4" id="KW-0378">Hydrolase</keyword>
<evidence type="ECO:0000256" key="2">
    <source>
        <dbReference type="SAM" id="SignalP"/>
    </source>
</evidence>
<dbReference type="InterPro" id="IPR029058">
    <property type="entry name" value="AB_hydrolase_fold"/>
</dbReference>
<dbReference type="Pfam" id="PF20434">
    <property type="entry name" value="BD-FAE"/>
    <property type="match status" value="1"/>
</dbReference>
<dbReference type="GO" id="GO:0016787">
    <property type="term" value="F:hydrolase activity"/>
    <property type="evidence" value="ECO:0007669"/>
    <property type="project" value="UniProtKB-KW"/>
</dbReference>
<dbReference type="InterPro" id="IPR050300">
    <property type="entry name" value="GDXG_lipolytic_enzyme"/>
</dbReference>
<name>A0A9D9IFL9_9BACT</name>
<dbReference type="AlphaFoldDB" id="A0A9D9IFL9"/>
<dbReference type="Gene3D" id="3.40.50.1820">
    <property type="entry name" value="alpha/beta hydrolase"/>
    <property type="match status" value="1"/>
</dbReference>
<gene>
    <name evidence="4" type="ORF">IAB82_08460</name>
</gene>
<evidence type="ECO:0000313" key="5">
    <source>
        <dbReference type="Proteomes" id="UP000823603"/>
    </source>
</evidence>
<keyword evidence="2" id="KW-0732">Signal</keyword>
<dbReference type="PANTHER" id="PTHR48081">
    <property type="entry name" value="AB HYDROLASE SUPERFAMILY PROTEIN C4A8.06C"/>
    <property type="match status" value="1"/>
</dbReference>